<dbReference type="EnsemblMetazoa" id="XM_021348237.2">
    <property type="protein sequence ID" value="XP_021203912.2"/>
    <property type="gene ID" value="LOC105841728"/>
</dbReference>
<dbReference type="InterPro" id="IPR043592">
    <property type="entry name" value="FMNL_animal"/>
</dbReference>
<dbReference type="GO" id="GO:0031267">
    <property type="term" value="F:small GTPase binding"/>
    <property type="evidence" value="ECO:0007669"/>
    <property type="project" value="InterPro"/>
</dbReference>
<dbReference type="Gene3D" id="1.25.10.10">
    <property type="entry name" value="Leucine-rich Repeat Variant"/>
    <property type="match status" value="1"/>
</dbReference>
<dbReference type="PROSITE" id="PS51232">
    <property type="entry name" value="GBD_FH3"/>
    <property type="match status" value="1"/>
</dbReference>
<feature type="region of interest" description="Disordered" evidence="2">
    <location>
        <begin position="479"/>
        <end position="532"/>
    </location>
</feature>
<feature type="region of interest" description="Disordered" evidence="2">
    <location>
        <begin position="618"/>
        <end position="655"/>
    </location>
</feature>
<dbReference type="SUPFAM" id="SSF48371">
    <property type="entry name" value="ARM repeat"/>
    <property type="match status" value="1"/>
</dbReference>
<keyword evidence="1" id="KW-0175">Coiled coil</keyword>
<dbReference type="SMART" id="SM01139">
    <property type="entry name" value="Drf_FH3"/>
    <property type="match status" value="1"/>
</dbReference>
<dbReference type="GO" id="GO:0016477">
    <property type="term" value="P:cell migration"/>
    <property type="evidence" value="ECO:0007669"/>
    <property type="project" value="TreeGrafter"/>
</dbReference>
<dbReference type="GO" id="GO:0008360">
    <property type="term" value="P:regulation of cell shape"/>
    <property type="evidence" value="ECO:0007669"/>
    <property type="project" value="TreeGrafter"/>
</dbReference>
<feature type="compositionally biased region" description="Basic and acidic residues" evidence="2">
    <location>
        <begin position="763"/>
        <end position="777"/>
    </location>
</feature>
<dbReference type="InterPro" id="IPR014768">
    <property type="entry name" value="GBD/FH3_dom"/>
</dbReference>
<dbReference type="InterPro" id="IPR010472">
    <property type="entry name" value="FH3_dom"/>
</dbReference>
<accession>A0A8R2HQ25</accession>
<dbReference type="InterPro" id="IPR010473">
    <property type="entry name" value="GTPase-bd"/>
</dbReference>
<feature type="coiled-coil region" evidence="1">
    <location>
        <begin position="422"/>
        <end position="456"/>
    </location>
</feature>
<name>A0A8R2HQ25_BOMMO</name>
<dbReference type="SMART" id="SM01140">
    <property type="entry name" value="Drf_GBD"/>
    <property type="match status" value="1"/>
</dbReference>
<dbReference type="Proteomes" id="UP000005204">
    <property type="component" value="Unassembled WGS sequence"/>
</dbReference>
<dbReference type="GO" id="GO:0051015">
    <property type="term" value="F:actin filament binding"/>
    <property type="evidence" value="ECO:0007669"/>
    <property type="project" value="TreeGrafter"/>
</dbReference>
<evidence type="ECO:0000313" key="5">
    <source>
        <dbReference type="Proteomes" id="UP000005204"/>
    </source>
</evidence>
<dbReference type="GO" id="GO:0005829">
    <property type="term" value="C:cytosol"/>
    <property type="evidence" value="ECO:0007669"/>
    <property type="project" value="TreeGrafter"/>
</dbReference>
<reference evidence="5" key="1">
    <citation type="journal article" date="2008" name="Insect Biochem. Mol. Biol.">
        <title>The genome of a lepidopteran model insect, the silkworm Bombyx mori.</title>
        <authorList>
            <consortium name="International Silkworm Genome Consortium"/>
        </authorList>
    </citation>
    <scope>NUCLEOTIDE SEQUENCE [LARGE SCALE GENOMIC DNA]</scope>
    <source>
        <strain evidence="5">p50T</strain>
    </source>
</reference>
<feature type="compositionally biased region" description="Basic and acidic residues" evidence="2">
    <location>
        <begin position="623"/>
        <end position="635"/>
    </location>
</feature>
<proteinExistence type="predicted"/>
<feature type="compositionally biased region" description="Basic residues" evidence="2">
    <location>
        <begin position="488"/>
        <end position="503"/>
    </location>
</feature>
<reference evidence="4" key="2">
    <citation type="submission" date="2022-06" db="UniProtKB">
        <authorList>
            <consortium name="EnsemblMetazoa"/>
        </authorList>
    </citation>
    <scope>IDENTIFICATION</scope>
    <source>
        <strain evidence="4">p50T (Dazao)</strain>
    </source>
</reference>
<evidence type="ECO:0000256" key="2">
    <source>
        <dbReference type="SAM" id="MobiDB-lite"/>
    </source>
</evidence>
<feature type="region of interest" description="Disordered" evidence="2">
    <location>
        <begin position="1"/>
        <end position="21"/>
    </location>
</feature>
<dbReference type="PANTHER" id="PTHR45857:SF9">
    <property type="entry name" value="MULTIPLE WING HAIRS, ISOFORM C"/>
    <property type="match status" value="1"/>
</dbReference>
<sequence>MGNSLSSANSRKWQKRKRQPPSQTESSRVLFLLYLIHRTWNVLVEHVDSKSARWRGSHTAPSAGGDLARGFDSVSLADSDPGSCYSACCCSYCRLRECAQDNTSELALLEGMANSGGWSEEPVPKDKQRPPVYNPEDYATSLKKWGKKAGAASLYEVDATQEMNKSRTLPNPNRKDFRNPSMSLGEEMSLRQFGSPSELLVKLRADLRLSFPSFVQEFACEPLDGVSLLLELLRNIQLSQSGEGARGPPAVRRRPLLDELACLQCLWSCCHRYPDGVRRLVAGPNGAYTLTVCIMSTVNKSRILALQLLTKACYPPANGHSMISEALSTLRLRYGEPVRFRFLVGMLQSTGGSGELQAAGLAFINGLLISTPTPQRKLYIQAELEQAGFDIVTLKKMAAKLQTPNDLISKEIEAYEKQLIDIDILSEKANVAQKEKDALRYKLDLLEKRVKILQEEKGILLSLEKCLKEKCCELQEEVSSLRSEHGNSNRKKSFGTKKKNSVHKNRDESSPPEDEGISSSERSLSPDGDPQRDSMVYEIFNIKNETFDMIRNKRILHKKIENKKTESKKSLDDEDETTIEDVIQELRNIVNKAETEQYAKDISDDRSSRCNQNSEISIPINNIDHKNHSEEKEDSITSTRHSIQIRNGTDCSEDNFEDDQEAVIVPSKIVPHPPRRAKSLLHLFTPPVDQGLLYNKPPPDIYDEHFYSSDEGSDSLLSSSRCQGQNSKKDSINSFDFKECRAVFNSTVEKDKDVTRTKRSKARSRDESAKTSVRRSESFQASEKGSRQREHIDNLFNHETNTSNRITPQRSSSRVDEIVSLIESKKLTKSLDRIDEGLNTMVDIVLLDEPKKPVWPYERRQRSCSRTSSEVGNESPLVPVTRSTSKPTNFLKYDTRSSSNKQESAKTEPNQKFYLPGAKFTTGGFENQPFNSSTFLVKRGHSNTGFYSGNHMLRNAPASMTSLVGNGHADLKRALSPMGSVTNYGIHKFADMPSGLY</sequence>
<evidence type="ECO:0000259" key="3">
    <source>
        <dbReference type="PROSITE" id="PS51232"/>
    </source>
</evidence>
<dbReference type="InterPro" id="IPR016024">
    <property type="entry name" value="ARM-type_fold"/>
</dbReference>
<dbReference type="AlphaFoldDB" id="A0A8R2HQ25"/>
<dbReference type="CTD" id="38131"/>
<feature type="region of interest" description="Disordered" evidence="2">
    <location>
        <begin position="703"/>
        <end position="730"/>
    </location>
</feature>
<keyword evidence="5" id="KW-1185">Reference proteome</keyword>
<dbReference type="RefSeq" id="XP_021203912.2">
    <property type="nucleotide sequence ID" value="XM_021348237.3"/>
</dbReference>
<evidence type="ECO:0000313" key="4">
    <source>
        <dbReference type="EnsemblMetazoa" id="XP_021203912.2"/>
    </source>
</evidence>
<feature type="compositionally biased region" description="Polar residues" evidence="2">
    <location>
        <begin position="1"/>
        <end position="11"/>
    </location>
</feature>
<organism evidence="4 5">
    <name type="scientific">Bombyx mori</name>
    <name type="common">Silk moth</name>
    <dbReference type="NCBI Taxonomy" id="7091"/>
    <lineage>
        <taxon>Eukaryota</taxon>
        <taxon>Metazoa</taxon>
        <taxon>Ecdysozoa</taxon>
        <taxon>Arthropoda</taxon>
        <taxon>Hexapoda</taxon>
        <taxon>Insecta</taxon>
        <taxon>Pterygota</taxon>
        <taxon>Neoptera</taxon>
        <taxon>Endopterygota</taxon>
        <taxon>Lepidoptera</taxon>
        <taxon>Glossata</taxon>
        <taxon>Ditrysia</taxon>
        <taxon>Bombycoidea</taxon>
        <taxon>Bombycidae</taxon>
        <taxon>Bombycinae</taxon>
        <taxon>Bombyx</taxon>
    </lineage>
</organism>
<dbReference type="InterPro" id="IPR011989">
    <property type="entry name" value="ARM-like"/>
</dbReference>
<dbReference type="PANTHER" id="PTHR45857">
    <property type="entry name" value="FORMIN-LIKE PROTEIN"/>
    <property type="match status" value="1"/>
</dbReference>
<feature type="region of interest" description="Disordered" evidence="2">
    <location>
        <begin position="751"/>
        <end position="791"/>
    </location>
</feature>
<dbReference type="RefSeq" id="XP_062529227.1">
    <property type="nucleotide sequence ID" value="XM_062673243.1"/>
</dbReference>
<evidence type="ECO:0000256" key="1">
    <source>
        <dbReference type="SAM" id="Coils"/>
    </source>
</evidence>
<feature type="compositionally biased region" description="Polar residues" evidence="2">
    <location>
        <begin position="636"/>
        <end position="650"/>
    </location>
</feature>
<feature type="domain" description="GBD/FH3" evidence="3">
    <location>
        <begin position="124"/>
        <end position="508"/>
    </location>
</feature>
<protein>
    <recommendedName>
        <fullName evidence="3">GBD/FH3 domain-containing protein</fullName>
    </recommendedName>
</protein>
<feature type="compositionally biased region" description="Polar residues" evidence="2">
    <location>
        <begin position="896"/>
        <end position="910"/>
    </location>
</feature>
<dbReference type="GO" id="GO:0030866">
    <property type="term" value="P:cortical actin cytoskeleton organization"/>
    <property type="evidence" value="ECO:0007669"/>
    <property type="project" value="TreeGrafter"/>
</dbReference>
<dbReference type="GeneID" id="105841728"/>
<feature type="region of interest" description="Disordered" evidence="2">
    <location>
        <begin position="858"/>
        <end position="913"/>
    </location>
</feature>